<feature type="compositionally biased region" description="Polar residues" evidence="7">
    <location>
        <begin position="64"/>
        <end position="77"/>
    </location>
</feature>
<dbReference type="GO" id="GO:0000981">
    <property type="term" value="F:DNA-binding transcription factor activity, RNA polymerase II-specific"/>
    <property type="evidence" value="ECO:0007669"/>
    <property type="project" value="InterPro"/>
</dbReference>
<dbReference type="GO" id="GO:0003677">
    <property type="term" value="F:DNA binding"/>
    <property type="evidence" value="ECO:0007669"/>
    <property type="project" value="UniProtKB-KW"/>
</dbReference>
<keyword evidence="4" id="KW-0238">DNA-binding</keyword>
<protein>
    <submittedName>
        <fullName evidence="9">Fungal-specific transcription factor domain-containing protein</fullName>
    </submittedName>
</protein>
<dbReference type="EMBL" id="JAKWFO010000016">
    <property type="protein sequence ID" value="KAI9631775.1"/>
    <property type="molecule type" value="Genomic_DNA"/>
</dbReference>
<dbReference type="Pfam" id="PF04082">
    <property type="entry name" value="Fungal_trans"/>
    <property type="match status" value="1"/>
</dbReference>
<reference evidence="9" key="1">
    <citation type="journal article" date="2022" name="G3 (Bethesda)">
        <title>High quality genome of the basidiomycete yeast Dioszegia hungarica PDD-24b-2 isolated from cloud water.</title>
        <authorList>
            <person name="Jarrige D."/>
            <person name="Haridas S."/>
            <person name="Bleykasten-Grosshans C."/>
            <person name="Joly M."/>
            <person name="Nadalig T."/>
            <person name="Sancelme M."/>
            <person name="Vuilleumier S."/>
            <person name="Grigoriev I.V."/>
            <person name="Amato P."/>
            <person name="Bringel F."/>
        </authorList>
    </citation>
    <scope>NUCLEOTIDE SEQUENCE</scope>
    <source>
        <strain evidence="9">PDD-24b-2</strain>
    </source>
</reference>
<sequence>MSARASKSQDPETSAKKSKRGGAGKVAGLTCSGCRIRKTKCDGASPTNHSGPRDGSAPARGRGNDTSASGLRSTSKSSIDDAAPSHYPSDVSLSTSGPPPPLIPDPQAWRSTSAPRAPPSPSPLLWDGEGPARSRSSDILLDHNGELSYHGVTSAVHDPDRTIQVDDSVDPSREVRAQLTFAVVDSQTYEQFALGTVALQVDLPREVISHLLQLYWTWVVPAFQWVYRPAFMRDMSTSGPYYSQFLLLVICAHASRFSPERHIGPMLDARAKLLLGQEIQRPPSVPTVQALLQLSARELACGSISQSWLYSGMAFRMAGDMGLQQSYERVHHLGHLNAEDLEIRRRLFWSCYFWDKCISLYLGRSPVMLETPQSAHTALDKSDDDDLWSPPDDVLSDYPQSRAYTVSSFENSCRLAVLINEVIQQLYSHTAPATPPIELLGKLNTWRATTPAHLRLDAETLPSVSPPPHILTQNLLYFTTVILLHRPFLPSSTHRQACRTAANNIESLISLLVSTFGVGYISYIQAYCIYTAASVLVPDANAGDPIAVTRLHILLDVLRGGLTTCPVFKRSLDIINHNYVPPTRSQAVSETSVDTWPAADTARNQFQPFTQPISAPAVPSAESTFTFGPTAPLNYMPAFPCLGMGLGGDDGPFMPSTLDSDLNFLDCFPESNMAAGDWFLNI</sequence>
<dbReference type="PANTHER" id="PTHR31313:SF85">
    <property type="entry name" value="ZN(II)2CYS6 TRANSCRIPTION FACTOR (EUROFUNG)"/>
    <property type="match status" value="1"/>
</dbReference>
<keyword evidence="2" id="KW-0862">Zinc</keyword>
<dbReference type="InterPro" id="IPR007219">
    <property type="entry name" value="XnlR_reg_dom"/>
</dbReference>
<dbReference type="SMART" id="SM00906">
    <property type="entry name" value="Fungal_trans"/>
    <property type="match status" value="1"/>
</dbReference>
<feature type="region of interest" description="Disordered" evidence="7">
    <location>
        <begin position="1"/>
        <end position="137"/>
    </location>
</feature>
<dbReference type="GeneID" id="77730756"/>
<dbReference type="GO" id="GO:0008270">
    <property type="term" value="F:zinc ion binding"/>
    <property type="evidence" value="ECO:0007669"/>
    <property type="project" value="InterPro"/>
</dbReference>
<organism evidence="9 10">
    <name type="scientific">Dioszegia hungarica</name>
    <dbReference type="NCBI Taxonomy" id="4972"/>
    <lineage>
        <taxon>Eukaryota</taxon>
        <taxon>Fungi</taxon>
        <taxon>Dikarya</taxon>
        <taxon>Basidiomycota</taxon>
        <taxon>Agaricomycotina</taxon>
        <taxon>Tremellomycetes</taxon>
        <taxon>Tremellales</taxon>
        <taxon>Bulleribasidiaceae</taxon>
        <taxon>Dioszegia</taxon>
    </lineage>
</organism>
<accession>A0AA38H0Z4</accession>
<evidence type="ECO:0000259" key="8">
    <source>
        <dbReference type="SMART" id="SM00906"/>
    </source>
</evidence>
<evidence type="ECO:0000256" key="3">
    <source>
        <dbReference type="ARBA" id="ARBA00023015"/>
    </source>
</evidence>
<dbReference type="GO" id="GO:0006351">
    <property type="term" value="P:DNA-templated transcription"/>
    <property type="evidence" value="ECO:0007669"/>
    <property type="project" value="InterPro"/>
</dbReference>
<evidence type="ECO:0000256" key="6">
    <source>
        <dbReference type="ARBA" id="ARBA00023242"/>
    </source>
</evidence>
<dbReference type="AlphaFoldDB" id="A0AA38H0Z4"/>
<evidence type="ECO:0000256" key="1">
    <source>
        <dbReference type="ARBA" id="ARBA00022723"/>
    </source>
</evidence>
<dbReference type="CDD" id="cd12148">
    <property type="entry name" value="fungal_TF_MHR"/>
    <property type="match status" value="1"/>
</dbReference>
<dbReference type="Proteomes" id="UP001164286">
    <property type="component" value="Unassembled WGS sequence"/>
</dbReference>
<keyword evidence="5" id="KW-0804">Transcription</keyword>
<proteinExistence type="predicted"/>
<evidence type="ECO:0000256" key="5">
    <source>
        <dbReference type="ARBA" id="ARBA00023163"/>
    </source>
</evidence>
<comment type="caution">
    <text evidence="9">The sequence shown here is derived from an EMBL/GenBank/DDBJ whole genome shotgun (WGS) entry which is preliminary data.</text>
</comment>
<evidence type="ECO:0000313" key="10">
    <source>
        <dbReference type="Proteomes" id="UP001164286"/>
    </source>
</evidence>
<dbReference type="InterPro" id="IPR051615">
    <property type="entry name" value="Transcr_Regulatory_Elem"/>
</dbReference>
<dbReference type="PANTHER" id="PTHR31313">
    <property type="entry name" value="TY1 ENHANCER ACTIVATOR"/>
    <property type="match status" value="1"/>
</dbReference>
<dbReference type="RefSeq" id="XP_052941552.1">
    <property type="nucleotide sequence ID" value="XM_053091551.1"/>
</dbReference>
<evidence type="ECO:0000256" key="2">
    <source>
        <dbReference type="ARBA" id="ARBA00022833"/>
    </source>
</evidence>
<dbReference type="InterPro" id="IPR001138">
    <property type="entry name" value="Zn2Cys6_DnaBD"/>
</dbReference>
<evidence type="ECO:0000313" key="9">
    <source>
        <dbReference type="EMBL" id="KAI9631775.1"/>
    </source>
</evidence>
<dbReference type="CDD" id="cd00067">
    <property type="entry name" value="GAL4"/>
    <property type="match status" value="1"/>
</dbReference>
<keyword evidence="3" id="KW-0805">Transcription regulation</keyword>
<gene>
    <name evidence="9" type="ORF">MKK02DRAFT_41403</name>
</gene>
<evidence type="ECO:0000256" key="7">
    <source>
        <dbReference type="SAM" id="MobiDB-lite"/>
    </source>
</evidence>
<evidence type="ECO:0000256" key="4">
    <source>
        <dbReference type="ARBA" id="ARBA00023125"/>
    </source>
</evidence>
<name>A0AA38H0Z4_9TREE</name>
<feature type="domain" description="Xylanolytic transcriptional activator regulatory" evidence="8">
    <location>
        <begin position="307"/>
        <end position="386"/>
    </location>
</feature>
<keyword evidence="1" id="KW-0479">Metal-binding</keyword>
<keyword evidence="6" id="KW-0539">Nucleus</keyword>
<keyword evidence="10" id="KW-1185">Reference proteome</keyword>